<dbReference type="InterPro" id="IPR013128">
    <property type="entry name" value="Peptidase_C1A"/>
</dbReference>
<organism evidence="3">
    <name type="scientific">Micromonospora carbonacea</name>
    <dbReference type="NCBI Taxonomy" id="47853"/>
    <lineage>
        <taxon>Bacteria</taxon>
        <taxon>Bacillati</taxon>
        <taxon>Actinomycetota</taxon>
        <taxon>Actinomycetes</taxon>
        <taxon>Micromonosporales</taxon>
        <taxon>Micromonosporaceae</taxon>
        <taxon>Micromonospora</taxon>
    </lineage>
</organism>
<evidence type="ECO:0000256" key="1">
    <source>
        <dbReference type="ARBA" id="ARBA00008455"/>
    </source>
</evidence>
<dbReference type="SUPFAM" id="SSF54001">
    <property type="entry name" value="Cysteine proteinases"/>
    <property type="match status" value="1"/>
</dbReference>
<dbReference type="GO" id="GO:0008234">
    <property type="term" value="F:cysteine-type peptidase activity"/>
    <property type="evidence" value="ECO:0007669"/>
    <property type="project" value="InterPro"/>
</dbReference>
<accession>A0A7D6CFR0</accession>
<dbReference type="PROSITE" id="PS00639">
    <property type="entry name" value="THIOL_PROTEASE_HIS"/>
    <property type="match status" value="1"/>
</dbReference>
<dbReference type="SMART" id="SM00645">
    <property type="entry name" value="Pept_C1"/>
    <property type="match status" value="1"/>
</dbReference>
<dbReference type="Gene3D" id="3.90.70.10">
    <property type="entry name" value="Cysteine proteinases"/>
    <property type="match status" value="1"/>
</dbReference>
<dbReference type="InterPro" id="IPR025660">
    <property type="entry name" value="Pept_his_AS"/>
</dbReference>
<dbReference type="GO" id="GO:0006508">
    <property type="term" value="P:proteolysis"/>
    <property type="evidence" value="ECO:0007669"/>
    <property type="project" value="InterPro"/>
</dbReference>
<dbReference type="PANTHER" id="PTHR12411">
    <property type="entry name" value="CYSTEINE PROTEASE FAMILY C1-RELATED"/>
    <property type="match status" value="1"/>
</dbReference>
<dbReference type="Pfam" id="PF00112">
    <property type="entry name" value="Peptidase_C1"/>
    <property type="match status" value="1"/>
</dbReference>
<dbReference type="AlphaFoldDB" id="A0A7D6CFR0"/>
<sequence>MPTDNEFFEQLQARLAADPTVSWTAEETSISRLTEEERRKRLGYVPGPQDLSLEERERRSEEHRGLVRSAAAGEWNWTNVDGSARSFIDPVRDQKSCGSCVAFGVTATIEGAARIAEDIPYSDPNGNALPQLSPAQLFYCGGSMGCQHGWYPDAAFDYAENTGVVPEWCFPYTPGNQPCNLCDDWRNQLTIISGYSWTGDPVIMKDWLTTTPLTTCFTVYDDFHYYAGGVYRHTSGGRAGGHCVCVVGYSDNEQAWLCKNQWNTGWGQIPRFENEEVQPHLERGYFKIAYGECGIDAMMWKVDGFNSIYTQ</sequence>
<protein>
    <submittedName>
        <fullName evidence="3">Peptidase</fullName>
    </submittedName>
</protein>
<evidence type="ECO:0000259" key="2">
    <source>
        <dbReference type="SMART" id="SM00645"/>
    </source>
</evidence>
<dbReference type="InterPro" id="IPR038765">
    <property type="entry name" value="Papain-like_cys_pep_sf"/>
</dbReference>
<feature type="domain" description="Peptidase C1A papain C-terminal" evidence="2">
    <location>
        <begin position="71"/>
        <end position="304"/>
    </location>
</feature>
<gene>
    <name evidence="3" type="ORF">HZU44_28265</name>
</gene>
<proteinExistence type="inferred from homology"/>
<dbReference type="EMBL" id="CP058905">
    <property type="protein sequence ID" value="QLJ98511.1"/>
    <property type="molecule type" value="Genomic_DNA"/>
</dbReference>
<dbReference type="InterPro" id="IPR000668">
    <property type="entry name" value="Peptidase_C1A_C"/>
</dbReference>
<evidence type="ECO:0000313" key="3">
    <source>
        <dbReference type="EMBL" id="QLJ98511.1"/>
    </source>
</evidence>
<name>A0A7D6CFR0_9ACTN</name>
<reference evidence="3" key="1">
    <citation type="submission" date="2020-08" db="EMBL/GenBank/DDBJ databases">
        <title>A bifunctional nitrone conjugated secondary metabolite targeting the ribosome.</title>
        <authorList>
            <person name="Limbrick E.M."/>
            <person name="Graf M."/>
            <person name="Derewacz D.K."/>
            <person name="Nguyen F."/>
            <person name="Spraggins J.M."/>
            <person name="Wieland M."/>
            <person name="Ynigez-Gutierrez A.E."/>
            <person name="Reisman B.J."/>
            <person name="Zinshteyn B."/>
            <person name="McCulloch K."/>
            <person name="Iverson T.M."/>
            <person name="Green R."/>
            <person name="Wilson D.N."/>
            <person name="Bachmann B.O."/>
        </authorList>
    </citation>
    <scope>NUCLEOTIDE SEQUENCE</scope>
    <source>
        <strain evidence="3">Africana</strain>
    </source>
</reference>
<comment type="similarity">
    <text evidence="1">Belongs to the peptidase C1 family.</text>
</comment>